<dbReference type="SUPFAM" id="SSF53167">
    <property type="entry name" value="Purine and uridine phosphorylases"/>
    <property type="match status" value="1"/>
</dbReference>
<dbReference type="PANTHER" id="PTHR46082:SF6">
    <property type="entry name" value="AAA+ ATPASE DOMAIN-CONTAINING PROTEIN-RELATED"/>
    <property type="match status" value="1"/>
</dbReference>
<accession>G3YGE0</accession>
<dbReference type="Proteomes" id="UP000009038">
    <property type="component" value="Unassembled WGS sequence"/>
</dbReference>
<dbReference type="Pfam" id="PF01048">
    <property type="entry name" value="PNP_UDP_1"/>
    <property type="match status" value="1"/>
</dbReference>
<evidence type="ECO:0000259" key="1">
    <source>
        <dbReference type="Pfam" id="PF01048"/>
    </source>
</evidence>
<sequence>DFTIAIFCALPLEVDAVSAVFDERYEDFRLYQNALGDSNTYTLGRVGRHHAALVHLPGMGKSVASQASSSIRSTYPNIKLALVVGICGGVPYKKGHKEILLGDIVVSDGIIQHDFGRRIPGAFMPKTSVTEGLGRPNVTIRGFLSKVKTTMAQQRMSSKIKKYMGTISQMLGYHAARYPGVEQDELYESSYQHQHHGSTTCSSCADSTKTAVCDEVFDLSCHELGCRKENLVKRERLQAALTQGHTPSPAIHLGLIASGDTVMKSGLDRDLIAKRHSVIAFEMEGAGVWDSLPCLVVKGVCDYADSHKNKIWQPYAAATGAACMKALLD</sequence>
<dbReference type="InterPro" id="IPR053137">
    <property type="entry name" value="NLR-like"/>
</dbReference>
<dbReference type="STRING" id="380704.G3YGE0"/>
<feature type="non-terminal residue" evidence="2">
    <location>
        <position position="1"/>
    </location>
</feature>
<proteinExistence type="predicted"/>
<dbReference type="GO" id="GO:0003824">
    <property type="term" value="F:catalytic activity"/>
    <property type="evidence" value="ECO:0007669"/>
    <property type="project" value="InterPro"/>
</dbReference>
<dbReference type="HOGENOM" id="CLU_000288_34_22_1"/>
<dbReference type="OrthoDB" id="20872at2759"/>
<dbReference type="GO" id="GO:0009116">
    <property type="term" value="P:nucleoside metabolic process"/>
    <property type="evidence" value="ECO:0007669"/>
    <property type="project" value="InterPro"/>
</dbReference>
<dbReference type="InterPro" id="IPR000845">
    <property type="entry name" value="Nucleoside_phosphorylase_d"/>
</dbReference>
<protein>
    <recommendedName>
        <fullName evidence="1">Nucleoside phosphorylase domain-containing protein</fullName>
    </recommendedName>
</protein>
<name>G3YGE0_ASPNA</name>
<gene>
    <name evidence="2" type="ORF">ASPNIDRAFT_135400</name>
</gene>
<organism evidence="2 3">
    <name type="scientific">Aspergillus niger (strain ATCC 1015 / CBS 113.46 / FGSC A1144 / LSHB Ac4 / NCTC 3858a / NRRL 328 / USDA 3528.7)</name>
    <dbReference type="NCBI Taxonomy" id="380704"/>
    <lineage>
        <taxon>Eukaryota</taxon>
        <taxon>Fungi</taxon>
        <taxon>Dikarya</taxon>
        <taxon>Ascomycota</taxon>
        <taxon>Pezizomycotina</taxon>
        <taxon>Eurotiomycetes</taxon>
        <taxon>Eurotiomycetidae</taxon>
        <taxon>Eurotiales</taxon>
        <taxon>Aspergillaceae</taxon>
        <taxon>Aspergillus</taxon>
        <taxon>Aspergillus subgen. Circumdati</taxon>
    </lineage>
</organism>
<feature type="non-terminal residue" evidence="2">
    <location>
        <position position="329"/>
    </location>
</feature>
<dbReference type="InterPro" id="IPR035994">
    <property type="entry name" value="Nucleoside_phosphorylase_sf"/>
</dbReference>
<dbReference type="Gene3D" id="3.40.50.1580">
    <property type="entry name" value="Nucleoside phosphorylase domain"/>
    <property type="match status" value="1"/>
</dbReference>
<reference evidence="2 3" key="1">
    <citation type="journal article" date="2011" name="Genome Res.">
        <title>Comparative genomics of citric-acid-producing Aspergillus niger ATCC 1015 versus enzyme-producing CBS 513.88.</title>
        <authorList>
            <person name="Andersen M.R."/>
            <person name="Salazar M.P."/>
            <person name="Schaap P.J."/>
            <person name="van de Vondervoort P.J."/>
            <person name="Culley D."/>
            <person name="Thykaer J."/>
            <person name="Frisvad J.C."/>
            <person name="Nielsen K.F."/>
            <person name="Albang R."/>
            <person name="Albermann K."/>
            <person name="Berka R.M."/>
            <person name="Braus G.H."/>
            <person name="Braus-Stromeyer S.A."/>
            <person name="Corrochano L.M."/>
            <person name="Dai Z."/>
            <person name="van Dijck P.W."/>
            <person name="Hofmann G."/>
            <person name="Lasure L.L."/>
            <person name="Magnuson J.K."/>
            <person name="Menke H."/>
            <person name="Meijer M."/>
            <person name="Meijer S.L."/>
            <person name="Nielsen J.B."/>
            <person name="Nielsen M.L."/>
            <person name="van Ooyen A.J."/>
            <person name="Pel H.J."/>
            <person name="Poulsen L."/>
            <person name="Samson R.A."/>
            <person name="Stam H."/>
            <person name="Tsang A."/>
            <person name="van den Brink J.M."/>
            <person name="Atkins A."/>
            <person name="Aerts A."/>
            <person name="Shapiro H."/>
            <person name="Pangilinan J."/>
            <person name="Salamov A."/>
            <person name="Lou Y."/>
            <person name="Lindquist E."/>
            <person name="Lucas S."/>
            <person name="Grimwood J."/>
            <person name="Grigoriev I.V."/>
            <person name="Kubicek C.P."/>
            <person name="Martinez D."/>
            <person name="van Peij N.N."/>
            <person name="Roubos J.A."/>
            <person name="Nielsen J."/>
            <person name="Baker S.E."/>
        </authorList>
    </citation>
    <scope>NUCLEOTIDE SEQUENCE [LARGE SCALE GENOMIC DNA]</scope>
    <source>
        <strain evidence="3">ATCC 1015 / CBS 113.46 / FGSC A1144 / LSHB Ac4 / NCTC 3858a / NRRL 328 / USDA 3528.7</strain>
    </source>
</reference>
<comment type="caution">
    <text evidence="2">The sequence shown here is derived from an EMBL/GenBank/DDBJ whole genome shotgun (WGS) entry which is preliminary data.</text>
</comment>
<evidence type="ECO:0000313" key="2">
    <source>
        <dbReference type="EMBL" id="EHA18621.1"/>
    </source>
</evidence>
<dbReference type="AlphaFoldDB" id="G3YGE0"/>
<feature type="domain" description="Nucleoside phosphorylase" evidence="1">
    <location>
        <begin position="3"/>
        <end position="124"/>
    </location>
</feature>
<evidence type="ECO:0000313" key="3">
    <source>
        <dbReference type="Proteomes" id="UP000009038"/>
    </source>
</evidence>
<dbReference type="EMBL" id="ACJE01000021">
    <property type="protein sequence ID" value="EHA18621.1"/>
    <property type="molecule type" value="Genomic_DNA"/>
</dbReference>
<dbReference type="PANTHER" id="PTHR46082">
    <property type="entry name" value="ATP/GTP-BINDING PROTEIN-RELATED"/>
    <property type="match status" value="1"/>
</dbReference>